<reference evidence="6" key="2">
    <citation type="journal article" date="2023" name="IMA Fungus">
        <title>Comparative genomic study of the Penicillium genus elucidates a diverse pangenome and 15 lateral gene transfer events.</title>
        <authorList>
            <person name="Petersen C."/>
            <person name="Sorensen T."/>
            <person name="Nielsen M.R."/>
            <person name="Sondergaard T.E."/>
            <person name="Sorensen J.L."/>
            <person name="Fitzpatrick D.A."/>
            <person name="Frisvad J.C."/>
            <person name="Nielsen K.L."/>
        </authorList>
    </citation>
    <scope>NUCLEOTIDE SEQUENCE</scope>
    <source>
        <strain evidence="6">IBT 19713</strain>
    </source>
</reference>
<keyword evidence="4" id="KW-0472">Membrane</keyword>
<dbReference type="AlphaFoldDB" id="A0A9W9NST9"/>
<dbReference type="PROSITE" id="PS00678">
    <property type="entry name" value="WD_REPEATS_1"/>
    <property type="match status" value="2"/>
</dbReference>
<dbReference type="SUPFAM" id="SSF50998">
    <property type="entry name" value="Quinoprotein alcohol dehydrogenase-like"/>
    <property type="match status" value="1"/>
</dbReference>
<feature type="repeat" description="WD" evidence="3">
    <location>
        <begin position="829"/>
        <end position="869"/>
    </location>
</feature>
<feature type="transmembrane region" description="Helical" evidence="4">
    <location>
        <begin position="1167"/>
        <end position="1188"/>
    </location>
</feature>
<protein>
    <submittedName>
        <fullName evidence="6">WD40 repeat-like protein</fullName>
    </submittedName>
</protein>
<dbReference type="InterPro" id="IPR019775">
    <property type="entry name" value="WD40_repeat_CS"/>
</dbReference>
<dbReference type="PANTHER" id="PTHR19848">
    <property type="entry name" value="WD40 REPEAT PROTEIN"/>
    <property type="match status" value="1"/>
</dbReference>
<reference evidence="6" key="1">
    <citation type="submission" date="2022-11" db="EMBL/GenBank/DDBJ databases">
        <authorList>
            <person name="Petersen C."/>
        </authorList>
    </citation>
    <scope>NUCLEOTIDE SEQUENCE</scope>
    <source>
        <strain evidence="6">IBT 19713</strain>
    </source>
</reference>
<dbReference type="SMART" id="SM00320">
    <property type="entry name" value="WD40"/>
    <property type="match status" value="11"/>
</dbReference>
<name>A0A9W9NST9_9EURO</name>
<dbReference type="PROSITE" id="PS50294">
    <property type="entry name" value="WD_REPEATS_REGION"/>
    <property type="match status" value="4"/>
</dbReference>
<dbReference type="CDD" id="cd00200">
    <property type="entry name" value="WD40"/>
    <property type="match status" value="2"/>
</dbReference>
<evidence type="ECO:0000256" key="1">
    <source>
        <dbReference type="ARBA" id="ARBA00022574"/>
    </source>
</evidence>
<dbReference type="PROSITE" id="PS50082">
    <property type="entry name" value="WD_REPEATS_2"/>
    <property type="match status" value="5"/>
</dbReference>
<dbReference type="Pfam" id="PF24883">
    <property type="entry name" value="NPHP3_N"/>
    <property type="match status" value="1"/>
</dbReference>
<evidence type="ECO:0000259" key="5">
    <source>
        <dbReference type="Pfam" id="PF24883"/>
    </source>
</evidence>
<sequence>MLLCGIIDEISDAGQYLVSYFFCQETDSRLNKATNILRGLIYMLIDQNPALISHVRGRYDELGKQLFEGINSWHALSNIFVDILDELDHVHSTVYLIIDALDECTNGLFELLELITENVSRFPHVKWLLSSRIWPEITERLHLVPDKSRITLELDETSVAGAVKTFIDIKVSELAKLKNYTQQVFDAVYSCLISHAQGTFLWVALVCERLARVSRMRTIEMLTAFPPGLDALYNRMMQQVLEHDEAPLCRQILEVASLVYRPLTLHELPTFIDLPTHVNENDHGLLEEIIEYCGSFLTISESTILFVHNSAKDYLLEHAQSDVLPTGKDQGHIAIFLRSLEVMEVTLKRDLYNTGFAGLSIRPMDVPRPTSDPLVKARYACMNWTEHLSDYTSLRPSSGTSGDELWRTKLKCFIATKFLYWLEALSYLGSISTGLNGIMCLDQICQRSPDENLASQLADASRFIQYHQPAIESSPLQAYCSSLLFSPTGSEVQRNFLGEMADWVTINPSIQTWNPCVQTLEGHSSPVMSLEWSPDLTMIASFSYDSICIWNPQTRQCILRLEGHTSDIKATAWSPDGKLLASSSVDCTLRVWDMETGQCTLILENHKDPISAIYWSSDGNRLVSVSGIRHVYEPVPMVIKTWSRETGHCELTLEDEKPDAHVFPSYPRVFPSSDGKFLISTTPEGGMRTWQPLGHKMTLASTKHKMSRSPWIWTDDRKHVMYSVPSTGHVKVLDASTLPYSTIFELEHPDVRVIALSLDELSLASASGRKSLTRIKIWSLITGQCISSFDEKSVVIDAMMWMPDGRLVASSANIIQIWNPSTGHCMSTLTGHSGEVTSLALLGASQIVSSGEDHTLKIWDASSSTMNQDHDSGISNVMWSPSGAMIASFGPDSNIGIWDSSTGGRLSTMKQHNEHVTFMAWSRSEKLASTSMDRKIRIWDALADQPLLIIDEGSQFTTPLCWSVDESHLLCGSYDDHTMKSWDTATGECKSSCKLDNLGLYVFWSPDASQFASVSGDSRIMIQNPYTGECSLTLDGYKDAGPCGLITPAVQLAWSSDGTQLVSVRAKTIRVWDLVTGKCTFSKEMDLYPGNLHFPGALPYDEPAVNYLNSSIGGLEIQPSIAGPVDMKSCASAHRPSGLGFSPSFDWITYEGVNIIRLPQEYRPTSASGTMISGATVVIGSVTGRVLILKFDKDRLMRAHAGR</sequence>
<evidence type="ECO:0000313" key="6">
    <source>
        <dbReference type="EMBL" id="KAJ5225449.1"/>
    </source>
</evidence>
<dbReference type="InterPro" id="IPR015943">
    <property type="entry name" value="WD40/YVTN_repeat-like_dom_sf"/>
</dbReference>
<dbReference type="Gene3D" id="2.130.10.10">
    <property type="entry name" value="YVTN repeat-like/Quinoprotein amine dehydrogenase"/>
    <property type="match status" value="5"/>
</dbReference>
<feature type="repeat" description="WD" evidence="3">
    <location>
        <begin position="561"/>
        <end position="602"/>
    </location>
</feature>
<keyword evidence="4" id="KW-1133">Transmembrane helix</keyword>
<feature type="domain" description="Nephrocystin 3-like N-terminal" evidence="5">
    <location>
        <begin position="2"/>
        <end position="132"/>
    </location>
</feature>
<evidence type="ECO:0000256" key="3">
    <source>
        <dbReference type="PROSITE-ProRule" id="PRU00221"/>
    </source>
</evidence>
<feature type="repeat" description="WD" evidence="3">
    <location>
        <begin position="520"/>
        <end position="560"/>
    </location>
</feature>
<dbReference type="InterPro" id="IPR011047">
    <property type="entry name" value="Quinoprotein_ADH-like_sf"/>
</dbReference>
<evidence type="ECO:0000256" key="2">
    <source>
        <dbReference type="ARBA" id="ARBA00022737"/>
    </source>
</evidence>
<evidence type="ECO:0000313" key="7">
    <source>
        <dbReference type="Proteomes" id="UP001150941"/>
    </source>
</evidence>
<dbReference type="EMBL" id="JAPQKS010000005">
    <property type="protein sequence ID" value="KAJ5225449.1"/>
    <property type="molecule type" value="Genomic_DNA"/>
</dbReference>
<keyword evidence="7" id="KW-1185">Reference proteome</keyword>
<evidence type="ECO:0000256" key="4">
    <source>
        <dbReference type="SAM" id="Phobius"/>
    </source>
</evidence>
<dbReference type="PRINTS" id="PR00320">
    <property type="entry name" value="GPROTEINBRPT"/>
</dbReference>
<dbReference type="OrthoDB" id="538223at2759"/>
<keyword evidence="1 3" id="KW-0853">WD repeat</keyword>
<comment type="caution">
    <text evidence="6">The sequence shown here is derived from an EMBL/GenBank/DDBJ whole genome shotgun (WGS) entry which is preliminary data.</text>
</comment>
<dbReference type="GeneID" id="83203273"/>
<feature type="repeat" description="WD" evidence="3">
    <location>
        <begin position="867"/>
        <end position="908"/>
    </location>
</feature>
<dbReference type="Pfam" id="PF00400">
    <property type="entry name" value="WD40"/>
    <property type="match status" value="7"/>
</dbReference>
<gene>
    <name evidence="6" type="ORF">N7468_006674</name>
</gene>
<dbReference type="Proteomes" id="UP001150941">
    <property type="component" value="Unassembled WGS sequence"/>
</dbReference>
<dbReference type="PANTHER" id="PTHR19848:SF8">
    <property type="entry name" value="F-BOX AND WD REPEAT DOMAIN CONTAINING 7"/>
    <property type="match status" value="1"/>
</dbReference>
<keyword evidence="2" id="KW-0677">Repeat</keyword>
<dbReference type="RefSeq" id="XP_058328860.1">
    <property type="nucleotide sequence ID" value="XM_058475970.1"/>
</dbReference>
<dbReference type="InterPro" id="IPR056884">
    <property type="entry name" value="NPHP3-like_N"/>
</dbReference>
<dbReference type="InterPro" id="IPR020472">
    <property type="entry name" value="WD40_PAC1"/>
</dbReference>
<proteinExistence type="predicted"/>
<organism evidence="6 7">
    <name type="scientific">Penicillium chermesinum</name>
    <dbReference type="NCBI Taxonomy" id="63820"/>
    <lineage>
        <taxon>Eukaryota</taxon>
        <taxon>Fungi</taxon>
        <taxon>Dikarya</taxon>
        <taxon>Ascomycota</taxon>
        <taxon>Pezizomycotina</taxon>
        <taxon>Eurotiomycetes</taxon>
        <taxon>Eurotiomycetidae</taxon>
        <taxon>Eurotiales</taxon>
        <taxon>Aspergillaceae</taxon>
        <taxon>Penicillium</taxon>
    </lineage>
</organism>
<feature type="repeat" description="WD" evidence="3">
    <location>
        <begin position="909"/>
        <end position="940"/>
    </location>
</feature>
<dbReference type="InterPro" id="IPR001680">
    <property type="entry name" value="WD40_rpt"/>
</dbReference>
<accession>A0A9W9NST9</accession>
<keyword evidence="4" id="KW-0812">Transmembrane</keyword>